<sequence length="138" mass="15866">MAANYADIIKEAENIAIIGCSANRYRTSYHIASYLRDNGYRIIPVNPNYDEVLGLPCYDTMNDIPEKYSVDIVDIFRDSQYTAEMVQQIIDWSKNNGQKPVIWTQLDVSSKEAEELAKEAGFRYVKNECLMVQHEKST</sequence>
<organism evidence="2 3">
    <name type="scientific">Fodinibius salicampi</name>
    <dbReference type="NCBI Taxonomy" id="1920655"/>
    <lineage>
        <taxon>Bacteria</taxon>
        <taxon>Pseudomonadati</taxon>
        <taxon>Balneolota</taxon>
        <taxon>Balneolia</taxon>
        <taxon>Balneolales</taxon>
        <taxon>Balneolaceae</taxon>
        <taxon>Fodinibius</taxon>
    </lineage>
</organism>
<evidence type="ECO:0000313" key="2">
    <source>
        <dbReference type="EMBL" id="MCW9712356.1"/>
    </source>
</evidence>
<keyword evidence="3" id="KW-1185">Reference proteome</keyword>
<dbReference type="PANTHER" id="PTHR33303">
    <property type="entry name" value="CYTOPLASMIC PROTEIN-RELATED"/>
    <property type="match status" value="1"/>
</dbReference>
<dbReference type="InterPro" id="IPR036291">
    <property type="entry name" value="NAD(P)-bd_dom_sf"/>
</dbReference>
<evidence type="ECO:0000313" key="3">
    <source>
        <dbReference type="Proteomes" id="UP001207337"/>
    </source>
</evidence>
<dbReference type="PANTHER" id="PTHR33303:SF2">
    <property type="entry name" value="COA-BINDING DOMAIN-CONTAINING PROTEIN"/>
    <property type="match status" value="1"/>
</dbReference>
<dbReference type="RefSeq" id="WP_265788253.1">
    <property type="nucleotide sequence ID" value="NZ_BAABRS010000001.1"/>
</dbReference>
<dbReference type="EMBL" id="JAJNDC010000001">
    <property type="protein sequence ID" value="MCW9712356.1"/>
    <property type="molecule type" value="Genomic_DNA"/>
</dbReference>
<name>A0ABT3PWX7_9BACT</name>
<accession>A0ABT3PWX7</accession>
<dbReference type="SMART" id="SM00881">
    <property type="entry name" value="CoA_binding"/>
    <property type="match status" value="1"/>
</dbReference>
<feature type="domain" description="CoA-binding" evidence="1">
    <location>
        <begin position="9"/>
        <end position="108"/>
    </location>
</feature>
<dbReference type="SUPFAM" id="SSF51735">
    <property type="entry name" value="NAD(P)-binding Rossmann-fold domains"/>
    <property type="match status" value="1"/>
</dbReference>
<reference evidence="2 3" key="1">
    <citation type="submission" date="2021-11" db="EMBL/GenBank/DDBJ databases">
        <title>Aliifidinibius sp. nov., a new bacterium isolated from saline soil.</title>
        <authorList>
            <person name="Galisteo C."/>
            <person name="De La Haba R."/>
            <person name="Sanchez-Porro C."/>
            <person name="Ventosa A."/>
        </authorList>
    </citation>
    <scope>NUCLEOTIDE SEQUENCE [LARGE SCALE GENOMIC DNA]</scope>
    <source>
        <strain evidence="2 3">KACC 190600</strain>
    </source>
</reference>
<dbReference type="Gene3D" id="3.40.50.720">
    <property type="entry name" value="NAD(P)-binding Rossmann-like Domain"/>
    <property type="match status" value="1"/>
</dbReference>
<evidence type="ECO:0000259" key="1">
    <source>
        <dbReference type="SMART" id="SM00881"/>
    </source>
</evidence>
<dbReference type="Pfam" id="PF13380">
    <property type="entry name" value="CoA_binding_2"/>
    <property type="match status" value="1"/>
</dbReference>
<gene>
    <name evidence="2" type="ORF">LQ318_05490</name>
</gene>
<comment type="caution">
    <text evidence="2">The sequence shown here is derived from an EMBL/GenBank/DDBJ whole genome shotgun (WGS) entry which is preliminary data.</text>
</comment>
<protein>
    <submittedName>
        <fullName evidence="2">CoA-binding protein</fullName>
    </submittedName>
</protein>
<proteinExistence type="predicted"/>
<dbReference type="Proteomes" id="UP001207337">
    <property type="component" value="Unassembled WGS sequence"/>
</dbReference>
<dbReference type="InterPro" id="IPR003781">
    <property type="entry name" value="CoA-bd"/>
</dbReference>